<dbReference type="EMBL" id="KN882152">
    <property type="protein sequence ID" value="KIY42874.1"/>
    <property type="molecule type" value="Genomic_DNA"/>
</dbReference>
<dbReference type="OrthoDB" id="3188866at2759"/>
<reference evidence="1 2" key="1">
    <citation type="journal article" date="2015" name="Fungal Genet. Biol.">
        <title>Evolution of novel wood decay mechanisms in Agaricales revealed by the genome sequences of Fistulina hepatica and Cylindrobasidium torrendii.</title>
        <authorList>
            <person name="Floudas D."/>
            <person name="Held B.W."/>
            <person name="Riley R."/>
            <person name="Nagy L.G."/>
            <person name="Koehler G."/>
            <person name="Ransdell A.S."/>
            <person name="Younus H."/>
            <person name="Chow J."/>
            <person name="Chiniquy J."/>
            <person name="Lipzen A."/>
            <person name="Tritt A."/>
            <person name="Sun H."/>
            <person name="Haridas S."/>
            <person name="LaButti K."/>
            <person name="Ohm R.A."/>
            <person name="Kues U."/>
            <person name="Blanchette R.A."/>
            <person name="Grigoriev I.V."/>
            <person name="Minto R.E."/>
            <person name="Hibbett D.S."/>
        </authorList>
    </citation>
    <scope>NUCLEOTIDE SEQUENCE [LARGE SCALE GENOMIC DNA]</scope>
    <source>
        <strain evidence="1 2">ATCC 64428</strain>
    </source>
</reference>
<gene>
    <name evidence="1" type="ORF">FISHEDRAFT_79060</name>
</gene>
<sequence length="128" mass="14472">MYSEDDVDINVSLALPEGYWHATVTALHSMMHLRHLNIQMSTEEQAQNSNFRPAAVYQTLHTRERHRPCFSNAFLVEVAPILVVTLSEFLTMKEPKPILLYSMCLVAAARRDVPRTCLTPSGTPSTRS</sequence>
<keyword evidence="2" id="KW-1185">Reference proteome</keyword>
<dbReference type="Proteomes" id="UP000054144">
    <property type="component" value="Unassembled WGS sequence"/>
</dbReference>
<dbReference type="AlphaFoldDB" id="A0A0D7A0G7"/>
<evidence type="ECO:0000313" key="1">
    <source>
        <dbReference type="EMBL" id="KIY42874.1"/>
    </source>
</evidence>
<name>A0A0D7A0G7_9AGAR</name>
<organism evidence="1 2">
    <name type="scientific">Fistulina hepatica ATCC 64428</name>
    <dbReference type="NCBI Taxonomy" id="1128425"/>
    <lineage>
        <taxon>Eukaryota</taxon>
        <taxon>Fungi</taxon>
        <taxon>Dikarya</taxon>
        <taxon>Basidiomycota</taxon>
        <taxon>Agaricomycotina</taxon>
        <taxon>Agaricomycetes</taxon>
        <taxon>Agaricomycetidae</taxon>
        <taxon>Agaricales</taxon>
        <taxon>Fistulinaceae</taxon>
        <taxon>Fistulina</taxon>
    </lineage>
</organism>
<accession>A0A0D7A0G7</accession>
<proteinExistence type="predicted"/>
<protein>
    <submittedName>
        <fullName evidence="1">Uncharacterized protein</fullName>
    </submittedName>
</protein>
<evidence type="ECO:0000313" key="2">
    <source>
        <dbReference type="Proteomes" id="UP000054144"/>
    </source>
</evidence>